<dbReference type="EMBL" id="BLXT01001819">
    <property type="protein sequence ID" value="GFN87867.1"/>
    <property type="molecule type" value="Genomic_DNA"/>
</dbReference>
<proteinExistence type="predicted"/>
<dbReference type="PANTHER" id="PTHR47018">
    <property type="entry name" value="CXC DOMAIN-CONTAINING PROTEIN-RELATED"/>
    <property type="match status" value="1"/>
</dbReference>
<comment type="caution">
    <text evidence="1">The sequence shown here is derived from an EMBL/GenBank/DDBJ whole genome shotgun (WGS) entry which is preliminary data.</text>
</comment>
<sequence>MDQSLYTLAKTIQWNWPSTYGEQNLTIMMVGCYVEQAALRTLGDWLSGYRWTSAIAAAGVASCRIEKSFLKASMSPGQDTHIK</sequence>
<evidence type="ECO:0000313" key="1">
    <source>
        <dbReference type="EMBL" id="GFN87867.1"/>
    </source>
</evidence>
<reference evidence="1 2" key="1">
    <citation type="journal article" date="2021" name="Elife">
        <title>Chloroplast acquisition without the gene transfer in kleptoplastic sea slugs, Plakobranchus ocellatus.</title>
        <authorList>
            <person name="Maeda T."/>
            <person name="Takahashi S."/>
            <person name="Yoshida T."/>
            <person name="Shimamura S."/>
            <person name="Takaki Y."/>
            <person name="Nagai Y."/>
            <person name="Toyoda A."/>
            <person name="Suzuki Y."/>
            <person name="Arimoto A."/>
            <person name="Ishii H."/>
            <person name="Satoh N."/>
            <person name="Nishiyama T."/>
            <person name="Hasebe M."/>
            <person name="Maruyama T."/>
            <person name="Minagawa J."/>
            <person name="Obokata J."/>
            <person name="Shigenobu S."/>
        </authorList>
    </citation>
    <scope>NUCLEOTIDE SEQUENCE [LARGE SCALE GENOMIC DNA]</scope>
</reference>
<protein>
    <submittedName>
        <fullName evidence="1">Uncharacterized protein</fullName>
    </submittedName>
</protein>
<accession>A0AAV3YZS0</accession>
<gene>
    <name evidence="1" type="ORF">PoB_001437300</name>
</gene>
<organism evidence="1 2">
    <name type="scientific">Plakobranchus ocellatus</name>
    <dbReference type="NCBI Taxonomy" id="259542"/>
    <lineage>
        <taxon>Eukaryota</taxon>
        <taxon>Metazoa</taxon>
        <taxon>Spiralia</taxon>
        <taxon>Lophotrochozoa</taxon>
        <taxon>Mollusca</taxon>
        <taxon>Gastropoda</taxon>
        <taxon>Heterobranchia</taxon>
        <taxon>Euthyneura</taxon>
        <taxon>Panpulmonata</taxon>
        <taxon>Sacoglossa</taxon>
        <taxon>Placobranchoidea</taxon>
        <taxon>Plakobranchidae</taxon>
        <taxon>Plakobranchus</taxon>
    </lineage>
</organism>
<name>A0AAV3YZS0_9GAST</name>
<dbReference type="Proteomes" id="UP000735302">
    <property type="component" value="Unassembled WGS sequence"/>
</dbReference>
<dbReference type="AlphaFoldDB" id="A0AAV3YZS0"/>
<keyword evidence="2" id="KW-1185">Reference proteome</keyword>
<evidence type="ECO:0000313" key="2">
    <source>
        <dbReference type="Proteomes" id="UP000735302"/>
    </source>
</evidence>